<dbReference type="Proteomes" id="UP000186955">
    <property type="component" value="Unassembled WGS sequence"/>
</dbReference>
<dbReference type="AlphaFoldDB" id="A0A1Q5UB90"/>
<proteinExistence type="predicted"/>
<keyword evidence="3" id="KW-1185">Reference proteome</keyword>
<organism evidence="1 3">
    <name type="scientific">Penicillium subrubescens</name>
    <dbReference type="NCBI Taxonomy" id="1316194"/>
    <lineage>
        <taxon>Eukaryota</taxon>
        <taxon>Fungi</taxon>
        <taxon>Dikarya</taxon>
        <taxon>Ascomycota</taxon>
        <taxon>Pezizomycotina</taxon>
        <taxon>Eurotiomycetes</taxon>
        <taxon>Eurotiomycetidae</taxon>
        <taxon>Eurotiales</taxon>
        <taxon>Aspergillaceae</taxon>
        <taxon>Penicillium</taxon>
    </lineage>
</organism>
<dbReference type="EMBL" id="MNBE01000468">
    <property type="protein sequence ID" value="OKP09736.1"/>
    <property type="molecule type" value="Genomic_DNA"/>
</dbReference>
<gene>
    <name evidence="2" type="ORF">PENSUB_1460</name>
    <name evidence="1" type="ORF">PENSUB_4874</name>
</gene>
<dbReference type="EMBL" id="MNBE01000176">
    <property type="protein sequence ID" value="OKP12895.1"/>
    <property type="molecule type" value="Genomic_DNA"/>
</dbReference>
<comment type="caution">
    <text evidence="1">The sequence shown here is derived from an EMBL/GenBank/DDBJ whole genome shotgun (WGS) entry which is preliminary data.</text>
</comment>
<evidence type="ECO:0000313" key="2">
    <source>
        <dbReference type="EMBL" id="OKP12895.1"/>
    </source>
</evidence>
<evidence type="ECO:0000313" key="1">
    <source>
        <dbReference type="EMBL" id="OKP09736.1"/>
    </source>
</evidence>
<sequence length="193" mass="21953">MYKTHKSLEDYMKDIRNRFNPVDDDTRENSAAVTEIRQWLQQKSEIISDAALHAIGNVEHNDADFCDAILAVDMSQKSVLIGCDGKGSPILHAEAVDRSDTDVARIEEIFSSWRGLTALGLFVARMEDFDYVVGKMTRSERSELFWCCLHGLKLLDGSEHQVYAACTNKRFPRRFVTGAFKKDWPPYAKTEAQ</sequence>
<protein>
    <submittedName>
        <fullName evidence="1">Uncharacterized protein</fullName>
    </submittedName>
</protein>
<evidence type="ECO:0000313" key="3">
    <source>
        <dbReference type="Proteomes" id="UP000186955"/>
    </source>
</evidence>
<name>A0A1Q5UB90_9EURO</name>
<accession>A0A1Q5UB90</accession>
<reference evidence="1 3" key="1">
    <citation type="submission" date="2016-10" db="EMBL/GenBank/DDBJ databases">
        <title>Genome sequence of the ascomycete fungus Penicillium subrubescens.</title>
        <authorList>
            <person name="De Vries R.P."/>
            <person name="Peng M."/>
            <person name="Dilokpimol A."/>
            <person name="Hilden K."/>
            <person name="Makela M.R."/>
            <person name="Grigoriev I."/>
            <person name="Riley R."/>
            <person name="Granchi Z."/>
        </authorList>
    </citation>
    <scope>NUCLEOTIDE SEQUENCE [LARGE SCALE GENOMIC DNA]</scope>
    <source>
        <strain evidence="1 3">CBS 132785</strain>
    </source>
</reference>